<organism evidence="2 3">
    <name type="scientific">Flexistipes sinusarabici</name>
    <dbReference type="NCBI Taxonomy" id="2352"/>
    <lineage>
        <taxon>Bacteria</taxon>
        <taxon>Pseudomonadati</taxon>
        <taxon>Deferribacterota</taxon>
        <taxon>Deferribacteres</taxon>
        <taxon>Deferribacterales</taxon>
        <taxon>Flexistipitaceae</taxon>
        <taxon>Flexistipes</taxon>
    </lineage>
</organism>
<comment type="caution">
    <text evidence="2">The sequence shown here is derived from an EMBL/GenBank/DDBJ whole genome shotgun (WGS) entry which is preliminary data.</text>
</comment>
<reference evidence="2 3" key="1">
    <citation type="journal article" date="2018" name="Nat. Biotechnol.">
        <title>A standardized bacterial taxonomy based on genome phylogeny substantially revises the tree of life.</title>
        <authorList>
            <person name="Parks D.H."/>
            <person name="Chuvochina M."/>
            <person name="Waite D.W."/>
            <person name="Rinke C."/>
            <person name="Skarshewski A."/>
            <person name="Chaumeil P.A."/>
            <person name="Hugenholtz P."/>
        </authorList>
    </citation>
    <scope>NUCLEOTIDE SEQUENCE [LARGE SCALE GENOMIC DNA]</scope>
    <source>
        <strain evidence="2">UBA8672</strain>
    </source>
</reference>
<evidence type="ECO:0000313" key="2">
    <source>
        <dbReference type="EMBL" id="HCW93353.1"/>
    </source>
</evidence>
<dbReference type="Proteomes" id="UP000262325">
    <property type="component" value="Unassembled WGS sequence"/>
</dbReference>
<feature type="transmembrane region" description="Helical" evidence="1">
    <location>
        <begin position="48"/>
        <end position="74"/>
    </location>
</feature>
<evidence type="ECO:0000256" key="1">
    <source>
        <dbReference type="SAM" id="Phobius"/>
    </source>
</evidence>
<keyword evidence="1" id="KW-0812">Transmembrane</keyword>
<feature type="non-terminal residue" evidence="2">
    <location>
        <position position="81"/>
    </location>
</feature>
<dbReference type="AlphaFoldDB" id="A0A3D5QC82"/>
<feature type="transmembrane region" description="Helical" evidence="1">
    <location>
        <begin position="16"/>
        <end position="36"/>
    </location>
</feature>
<evidence type="ECO:0008006" key="4">
    <source>
        <dbReference type="Google" id="ProtNLM"/>
    </source>
</evidence>
<dbReference type="EMBL" id="DPPF01000135">
    <property type="protein sequence ID" value="HCW93353.1"/>
    <property type="molecule type" value="Genomic_DNA"/>
</dbReference>
<keyword evidence="1" id="KW-0472">Membrane</keyword>
<gene>
    <name evidence="2" type="ORF">DHM44_06705</name>
</gene>
<name>A0A3D5QC82_FLESI</name>
<proteinExistence type="predicted"/>
<evidence type="ECO:0000313" key="3">
    <source>
        <dbReference type="Proteomes" id="UP000262325"/>
    </source>
</evidence>
<protein>
    <recommendedName>
        <fullName evidence="4">Sensor histidine kinase</fullName>
    </recommendedName>
</protein>
<keyword evidence="1" id="KW-1133">Transmembrane helix</keyword>
<accession>A0A3D5QC82</accession>
<sequence>MHFMKIFDWLEDHIKFIKLISVPLILLLITLIALMVHLTEGHWLHLMYIPVILGGIIYGSWGGLISGVIGSIAIRPLIHSH</sequence>